<dbReference type="InterPro" id="IPR050204">
    <property type="entry name" value="AraC_XylS_family_regulators"/>
</dbReference>
<dbReference type="InterPro" id="IPR011051">
    <property type="entry name" value="RmlC_Cupin_sf"/>
</dbReference>
<dbReference type="AlphaFoldDB" id="A0AB39QDL3"/>
<reference evidence="5" key="1">
    <citation type="submission" date="2024-07" db="EMBL/GenBank/DDBJ databases">
        <authorList>
            <person name="Yu S.T."/>
        </authorList>
    </citation>
    <scope>NUCLEOTIDE SEQUENCE</scope>
    <source>
        <strain evidence="5">R28</strain>
    </source>
</reference>
<dbReference type="GO" id="GO:0043565">
    <property type="term" value="F:sequence-specific DNA binding"/>
    <property type="evidence" value="ECO:0007669"/>
    <property type="project" value="InterPro"/>
</dbReference>
<gene>
    <name evidence="5" type="ORF">AB5J49_43190</name>
</gene>
<keyword evidence="3" id="KW-0804">Transcription</keyword>
<dbReference type="SUPFAM" id="SSF46689">
    <property type="entry name" value="Homeodomain-like"/>
    <property type="match status" value="1"/>
</dbReference>
<evidence type="ECO:0000256" key="2">
    <source>
        <dbReference type="ARBA" id="ARBA00023125"/>
    </source>
</evidence>
<name>A0AB39QDL3_9ACTN</name>
<dbReference type="Gene3D" id="1.10.10.60">
    <property type="entry name" value="Homeodomain-like"/>
    <property type="match status" value="1"/>
</dbReference>
<dbReference type="GO" id="GO:0003700">
    <property type="term" value="F:DNA-binding transcription factor activity"/>
    <property type="evidence" value="ECO:0007669"/>
    <property type="project" value="InterPro"/>
</dbReference>
<dbReference type="PANTHER" id="PTHR46796:SF6">
    <property type="entry name" value="ARAC SUBFAMILY"/>
    <property type="match status" value="1"/>
</dbReference>
<dbReference type="SMART" id="SM00342">
    <property type="entry name" value="HTH_ARAC"/>
    <property type="match status" value="1"/>
</dbReference>
<dbReference type="InterPro" id="IPR018060">
    <property type="entry name" value="HTH_AraC"/>
</dbReference>
<keyword evidence="1" id="KW-0805">Transcription regulation</keyword>
<dbReference type="EMBL" id="CP163439">
    <property type="protein sequence ID" value="XDQ40734.1"/>
    <property type="molecule type" value="Genomic_DNA"/>
</dbReference>
<dbReference type="InterPro" id="IPR009057">
    <property type="entry name" value="Homeodomain-like_sf"/>
</dbReference>
<keyword evidence="2" id="KW-0238">DNA-binding</keyword>
<protein>
    <submittedName>
        <fullName evidence="5">Helix-turn-helix domain-containing protein</fullName>
    </submittedName>
</protein>
<evidence type="ECO:0000256" key="3">
    <source>
        <dbReference type="ARBA" id="ARBA00023163"/>
    </source>
</evidence>
<feature type="domain" description="HTH araC/xylS-type" evidence="4">
    <location>
        <begin position="196"/>
        <end position="294"/>
    </location>
</feature>
<dbReference type="PANTHER" id="PTHR46796">
    <property type="entry name" value="HTH-TYPE TRANSCRIPTIONAL ACTIVATOR RHAS-RELATED"/>
    <property type="match status" value="1"/>
</dbReference>
<dbReference type="SUPFAM" id="SSF51182">
    <property type="entry name" value="RmlC-like cupins"/>
    <property type="match status" value="1"/>
</dbReference>
<sequence length="300" mass="32985">MVRTGHRAEKRIPDVGFAAPVGTPAGVEVLSLAVLRERAPVRLGKGRITLPQRPDFHHLITLSEGRLRHTVDFTGYTLEPGVWLWVRPGQVQQWGDLENAEGTLILFERDFLDPATVAAAGLDEQHAPPLLTPIGEDRSALKIASAHLEHEFHALGHVPLEAHIRILRQLLGALVLRAAHIQAPGSPATDPGEPYVRFRAAVDHDFASVRRVEDYAYALGYSARTLSRATLAADGVTAKEFIDRRVLLEARRLLAHSDQSAARIAAQLGFSSPTNFSKFFHRHTGKSPLGFRDTIRGTQS</sequence>
<proteinExistence type="predicted"/>
<dbReference type="RefSeq" id="WP_369175444.1">
    <property type="nucleotide sequence ID" value="NZ_CP163439.1"/>
</dbReference>
<accession>A0AB39QDL3</accession>
<evidence type="ECO:0000256" key="1">
    <source>
        <dbReference type="ARBA" id="ARBA00023015"/>
    </source>
</evidence>
<evidence type="ECO:0000313" key="5">
    <source>
        <dbReference type="EMBL" id="XDQ40734.1"/>
    </source>
</evidence>
<evidence type="ECO:0000259" key="4">
    <source>
        <dbReference type="PROSITE" id="PS01124"/>
    </source>
</evidence>
<dbReference type="PROSITE" id="PS01124">
    <property type="entry name" value="HTH_ARAC_FAMILY_2"/>
    <property type="match status" value="1"/>
</dbReference>
<dbReference type="Pfam" id="PF12833">
    <property type="entry name" value="HTH_18"/>
    <property type="match status" value="1"/>
</dbReference>
<organism evidence="5">
    <name type="scientific">Streptomyces sp. R28</name>
    <dbReference type="NCBI Taxonomy" id="3238628"/>
    <lineage>
        <taxon>Bacteria</taxon>
        <taxon>Bacillati</taxon>
        <taxon>Actinomycetota</taxon>
        <taxon>Actinomycetes</taxon>
        <taxon>Kitasatosporales</taxon>
        <taxon>Streptomycetaceae</taxon>
        <taxon>Streptomyces</taxon>
    </lineage>
</organism>